<evidence type="ECO:0000256" key="3">
    <source>
        <dbReference type="HAMAP-Rule" id="MF_00088"/>
    </source>
</evidence>
<dbReference type="EMBL" id="PFQF01000039">
    <property type="protein sequence ID" value="PJA20087.1"/>
    <property type="molecule type" value="Genomic_DNA"/>
</dbReference>
<dbReference type="InterPro" id="IPR020627">
    <property type="entry name" value="KhpA"/>
</dbReference>
<comment type="function">
    <text evidence="3">A probable RNA chaperone. Forms a complex with KhpB which binds to cellular RNA and controls its expression. Plays a role in peptidoglycan (PG) homeostasis and cell length regulation.</text>
</comment>
<feature type="region of interest" description="Disordered" evidence="4">
    <location>
        <begin position="79"/>
        <end position="129"/>
    </location>
</feature>
<dbReference type="GO" id="GO:0071555">
    <property type="term" value="P:cell wall organization"/>
    <property type="evidence" value="ECO:0007669"/>
    <property type="project" value="UniProtKB-KW"/>
</dbReference>
<protein>
    <recommendedName>
        <fullName evidence="3">RNA-binding protein KhpA</fullName>
    </recommendedName>
    <alternativeName>
        <fullName evidence="3">KH-domain protein A</fullName>
    </alternativeName>
</protein>
<accession>A0A2M7W3M3</accession>
<comment type="subcellular location">
    <subcellularLocation>
        <location evidence="3">Cytoplasm</location>
    </subcellularLocation>
</comment>
<evidence type="ECO:0000256" key="4">
    <source>
        <dbReference type="SAM" id="MobiDB-lite"/>
    </source>
</evidence>
<comment type="similarity">
    <text evidence="3">Belongs to the KhpA RNA-binding protein family.</text>
</comment>
<keyword evidence="3" id="KW-0143">Chaperone</keyword>
<dbReference type="InterPro" id="IPR009019">
    <property type="entry name" value="KH_sf_prok-type"/>
</dbReference>
<dbReference type="SUPFAM" id="SSF54814">
    <property type="entry name" value="Prokaryotic type KH domain (KH-domain type II)"/>
    <property type="match status" value="1"/>
</dbReference>
<dbReference type="GO" id="GO:0008360">
    <property type="term" value="P:regulation of cell shape"/>
    <property type="evidence" value="ECO:0007669"/>
    <property type="project" value="UniProtKB-KW"/>
</dbReference>
<organism evidence="5 6">
    <name type="scientific">Candidatus Berkelbacteria bacterium CG_4_10_14_0_2_um_filter_35_9_33_12</name>
    <dbReference type="NCBI Taxonomy" id="1974499"/>
    <lineage>
        <taxon>Bacteria</taxon>
        <taxon>Candidatus Berkelbacteria</taxon>
    </lineage>
</organism>
<evidence type="ECO:0000313" key="6">
    <source>
        <dbReference type="Proteomes" id="UP000230137"/>
    </source>
</evidence>
<comment type="caution">
    <text evidence="5">The sequence shown here is derived from an EMBL/GenBank/DDBJ whole genome shotgun (WGS) entry which is preliminary data.</text>
</comment>
<keyword evidence="3" id="KW-0133">Cell shape</keyword>
<evidence type="ECO:0000256" key="1">
    <source>
        <dbReference type="ARBA" id="ARBA00022490"/>
    </source>
</evidence>
<dbReference type="CDD" id="cd22533">
    <property type="entry name" value="KH-II_YlqC-like"/>
    <property type="match status" value="1"/>
</dbReference>
<feature type="compositionally biased region" description="Polar residues" evidence="4">
    <location>
        <begin position="87"/>
        <end position="103"/>
    </location>
</feature>
<dbReference type="InterPro" id="IPR015946">
    <property type="entry name" value="KH_dom-like_a/b"/>
</dbReference>
<dbReference type="Pfam" id="PF13083">
    <property type="entry name" value="KH_KhpA-B"/>
    <property type="match status" value="1"/>
</dbReference>
<dbReference type="GO" id="GO:0005737">
    <property type="term" value="C:cytoplasm"/>
    <property type="evidence" value="ECO:0007669"/>
    <property type="project" value="UniProtKB-SubCell"/>
</dbReference>
<dbReference type="HAMAP" id="MF_00088">
    <property type="entry name" value="KhpA"/>
    <property type="match status" value="1"/>
</dbReference>
<dbReference type="GO" id="GO:0003723">
    <property type="term" value="F:RNA binding"/>
    <property type="evidence" value="ECO:0007669"/>
    <property type="project" value="UniProtKB-UniRule"/>
</dbReference>
<keyword evidence="3" id="KW-0961">Cell wall biogenesis/degradation</keyword>
<dbReference type="GO" id="GO:0009252">
    <property type="term" value="P:peptidoglycan biosynthetic process"/>
    <property type="evidence" value="ECO:0007669"/>
    <property type="project" value="UniProtKB-UniRule"/>
</dbReference>
<keyword evidence="1 3" id="KW-0963">Cytoplasm</keyword>
<dbReference type="Proteomes" id="UP000230137">
    <property type="component" value="Unassembled WGS sequence"/>
</dbReference>
<keyword evidence="2 3" id="KW-0694">RNA-binding</keyword>
<dbReference type="PANTHER" id="PTHR34654:SF1">
    <property type="entry name" value="RNA-BINDING PROTEIN KHPA"/>
    <property type="match status" value="1"/>
</dbReference>
<name>A0A2M7W3M3_9BACT</name>
<comment type="subunit">
    <text evidence="3">Forms a complex with KhpB.</text>
</comment>
<evidence type="ECO:0000313" key="5">
    <source>
        <dbReference type="EMBL" id="PJA20087.1"/>
    </source>
</evidence>
<dbReference type="AlphaFoldDB" id="A0A2M7W3M3"/>
<proteinExistence type="inferred from homology"/>
<dbReference type="PANTHER" id="PTHR34654">
    <property type="entry name" value="UPF0109 PROTEIN SCO5592"/>
    <property type="match status" value="1"/>
</dbReference>
<dbReference type="Gene3D" id="3.30.300.20">
    <property type="match status" value="1"/>
</dbReference>
<reference evidence="6" key="1">
    <citation type="submission" date="2017-09" db="EMBL/GenBank/DDBJ databases">
        <title>Depth-based differentiation of microbial function through sediment-hosted aquifers and enrichment of novel symbionts in the deep terrestrial subsurface.</title>
        <authorList>
            <person name="Probst A.J."/>
            <person name="Ladd B."/>
            <person name="Jarett J.K."/>
            <person name="Geller-Mcgrath D.E."/>
            <person name="Sieber C.M.K."/>
            <person name="Emerson J.B."/>
            <person name="Anantharaman K."/>
            <person name="Thomas B.C."/>
            <person name="Malmstrom R."/>
            <person name="Stieglmeier M."/>
            <person name="Klingl A."/>
            <person name="Woyke T."/>
            <person name="Ryan C.M."/>
            <person name="Banfield J.F."/>
        </authorList>
    </citation>
    <scope>NUCLEOTIDE SEQUENCE [LARGE SCALE GENOMIC DNA]</scope>
</reference>
<gene>
    <name evidence="3" type="primary">khpA</name>
    <name evidence="5" type="ORF">COX60_02830</name>
</gene>
<sequence>MAIENDQKFIEYIIKELVDAPDKVKLERTIDERGVLLTLTVDPIDMGKVIGKGGNTAKAVRTLLRVLGAKTNSRINLKINEPEGSTDGFNRVNNEDSQTTSINAEKPIEEEKPFVTVDTSDDEKTTDIV</sequence>
<evidence type="ECO:0000256" key="2">
    <source>
        <dbReference type="ARBA" id="ARBA00022884"/>
    </source>
</evidence>